<dbReference type="AlphaFoldDB" id="A0A1J7J3Y9"/>
<dbReference type="InterPro" id="IPR051127">
    <property type="entry name" value="Fungal_SecMet_Regulators"/>
</dbReference>
<name>A0A1J7J3Y9_9PEZI</name>
<dbReference type="STRING" id="1408157.A0A1J7J3Y9"/>
<dbReference type="PROSITE" id="PS50048">
    <property type="entry name" value="ZN2_CY6_FUNGAL_2"/>
    <property type="match status" value="1"/>
</dbReference>
<dbReference type="SUPFAM" id="SSF57701">
    <property type="entry name" value="Zn2/Cys6 DNA-binding domain"/>
    <property type="match status" value="1"/>
</dbReference>
<dbReference type="SMART" id="SM00906">
    <property type="entry name" value="Fungal_trans"/>
    <property type="match status" value="1"/>
</dbReference>
<evidence type="ECO:0000256" key="3">
    <source>
        <dbReference type="ARBA" id="ARBA00023163"/>
    </source>
</evidence>
<dbReference type="InterPro" id="IPR036864">
    <property type="entry name" value="Zn2-C6_fun-type_DNA-bd_sf"/>
</dbReference>
<dbReference type="CDD" id="cd00067">
    <property type="entry name" value="GAL4"/>
    <property type="match status" value="1"/>
</dbReference>
<feature type="domain" description="Zn(2)-C6 fungal-type" evidence="6">
    <location>
        <begin position="17"/>
        <end position="48"/>
    </location>
</feature>
<proteinExistence type="predicted"/>
<dbReference type="InterPro" id="IPR001138">
    <property type="entry name" value="Zn2Cys6_DnaBD"/>
</dbReference>
<reference evidence="7 8" key="1">
    <citation type="submission" date="2016-10" db="EMBL/GenBank/DDBJ databases">
        <title>Draft genome sequence of Coniochaeta ligniaria NRRL30616, a lignocellulolytic fungus for bioabatement of inhibitors in plant biomass hydrolysates.</title>
        <authorList>
            <consortium name="DOE Joint Genome Institute"/>
            <person name="Jimenez D.J."/>
            <person name="Hector R.E."/>
            <person name="Riley R."/>
            <person name="Sun H."/>
            <person name="Grigoriev I.V."/>
            <person name="Van Elsas J.D."/>
            <person name="Nichols N.N."/>
        </authorList>
    </citation>
    <scope>NUCLEOTIDE SEQUENCE [LARGE SCALE GENOMIC DNA]</scope>
    <source>
        <strain evidence="7 8">NRRL 30616</strain>
    </source>
</reference>
<dbReference type="InterPro" id="IPR007219">
    <property type="entry name" value="XnlR_reg_dom"/>
</dbReference>
<dbReference type="EMBL" id="KV875093">
    <property type="protein sequence ID" value="OIW34815.1"/>
    <property type="molecule type" value="Genomic_DNA"/>
</dbReference>
<evidence type="ECO:0000256" key="4">
    <source>
        <dbReference type="ARBA" id="ARBA00023242"/>
    </source>
</evidence>
<evidence type="ECO:0000256" key="5">
    <source>
        <dbReference type="SAM" id="MobiDB-lite"/>
    </source>
</evidence>
<keyword evidence="3" id="KW-0804">Transcription</keyword>
<protein>
    <recommendedName>
        <fullName evidence="6">Zn(2)-C6 fungal-type domain-containing protein</fullName>
    </recommendedName>
</protein>
<keyword evidence="2" id="KW-0805">Transcription regulation</keyword>
<dbReference type="GO" id="GO:0008270">
    <property type="term" value="F:zinc ion binding"/>
    <property type="evidence" value="ECO:0007669"/>
    <property type="project" value="InterPro"/>
</dbReference>
<dbReference type="OrthoDB" id="47007at2759"/>
<dbReference type="GO" id="GO:0000978">
    <property type="term" value="F:RNA polymerase II cis-regulatory region sequence-specific DNA binding"/>
    <property type="evidence" value="ECO:0007669"/>
    <property type="project" value="TreeGrafter"/>
</dbReference>
<evidence type="ECO:0000256" key="1">
    <source>
        <dbReference type="ARBA" id="ARBA00022723"/>
    </source>
</evidence>
<sequence length="647" mass="70693">MPRPKVHPNERRRAVKACGFCRASKKRCSGTVPCTACRRRGMSSSCSFGHASIGTETTANAQRVNRDAGGGRSFGARTTSFGAESRPRMLLNRRGDRVFIGEAASISFLQFLRATVSNNIGPSQFSHNAQSDRMLETQPPGSAPSLSDHDIANISAEEITGYFTVYNSATAGLVQVLSPEEVQSFLNRTDKLLSDDSLMNPVIRDLVIAIGAQCKSLVDSRRVGQECFRRAQVAAFSGMLEDPGIDLVRAFLLMSFYMLGHCRRNAAFMYLGTATRAAISIGLHSCEAYSVMGSPENRLRMQVWMSLCNLDILVSSILGRPAATMGLPLGFSERLLSEDMAGVTASFRILVIINHIIDVVYVNKDKSSVTAERLLGKLKEWSRSLPKSFCSDVSPESSKAQKEKENIAKIHISCLYYFAVTLVTRPILMSTLTTTSSSERSALSQISSACLDAAVYLAQTCMEGHTKAMMLGNMCIIKALTFAAGLILGFAIFAEQTRDCGVEAAFDGAKDVLGFLAAQSPQACHYLEILTLLSRAIDKQRQRQTARGRNKYVGRIFQLDEGGTSTALGADDDDLVSPSSSQPGDVIVQEERDAPDGNESMPGLDSVDENFPSAWDMLELSLWDNFPFVEPINWNQLSHRLDNWIVG</sequence>
<evidence type="ECO:0000313" key="7">
    <source>
        <dbReference type="EMBL" id="OIW34815.1"/>
    </source>
</evidence>
<dbReference type="GO" id="GO:0000435">
    <property type="term" value="P:positive regulation of transcription from RNA polymerase II promoter by galactose"/>
    <property type="evidence" value="ECO:0007669"/>
    <property type="project" value="TreeGrafter"/>
</dbReference>
<dbReference type="SMART" id="SM00066">
    <property type="entry name" value="GAL4"/>
    <property type="match status" value="1"/>
</dbReference>
<evidence type="ECO:0000313" key="8">
    <source>
        <dbReference type="Proteomes" id="UP000182658"/>
    </source>
</evidence>
<dbReference type="Gene3D" id="4.10.240.10">
    <property type="entry name" value="Zn(2)-C6 fungal-type DNA-binding domain"/>
    <property type="match status" value="1"/>
</dbReference>
<dbReference type="Proteomes" id="UP000182658">
    <property type="component" value="Unassembled WGS sequence"/>
</dbReference>
<dbReference type="CDD" id="cd12148">
    <property type="entry name" value="fungal_TF_MHR"/>
    <property type="match status" value="1"/>
</dbReference>
<dbReference type="GO" id="GO:0005634">
    <property type="term" value="C:nucleus"/>
    <property type="evidence" value="ECO:0007669"/>
    <property type="project" value="TreeGrafter"/>
</dbReference>
<keyword evidence="8" id="KW-1185">Reference proteome</keyword>
<dbReference type="GO" id="GO:0000981">
    <property type="term" value="F:DNA-binding transcription factor activity, RNA polymerase II-specific"/>
    <property type="evidence" value="ECO:0007669"/>
    <property type="project" value="InterPro"/>
</dbReference>
<accession>A0A1J7J3Y9</accession>
<evidence type="ECO:0000256" key="2">
    <source>
        <dbReference type="ARBA" id="ARBA00023015"/>
    </source>
</evidence>
<dbReference type="PANTHER" id="PTHR47424:SF9">
    <property type="entry name" value="TAH-2"/>
    <property type="match status" value="1"/>
</dbReference>
<dbReference type="PROSITE" id="PS00463">
    <property type="entry name" value="ZN2_CY6_FUNGAL_1"/>
    <property type="match status" value="1"/>
</dbReference>
<dbReference type="GO" id="GO:0006351">
    <property type="term" value="P:DNA-templated transcription"/>
    <property type="evidence" value="ECO:0007669"/>
    <property type="project" value="InterPro"/>
</dbReference>
<organism evidence="7 8">
    <name type="scientific">Coniochaeta ligniaria NRRL 30616</name>
    <dbReference type="NCBI Taxonomy" id="1408157"/>
    <lineage>
        <taxon>Eukaryota</taxon>
        <taxon>Fungi</taxon>
        <taxon>Dikarya</taxon>
        <taxon>Ascomycota</taxon>
        <taxon>Pezizomycotina</taxon>
        <taxon>Sordariomycetes</taxon>
        <taxon>Sordariomycetidae</taxon>
        <taxon>Coniochaetales</taxon>
        <taxon>Coniochaetaceae</taxon>
        <taxon>Coniochaeta</taxon>
    </lineage>
</organism>
<feature type="region of interest" description="Disordered" evidence="5">
    <location>
        <begin position="123"/>
        <end position="148"/>
    </location>
</feature>
<keyword evidence="4" id="KW-0539">Nucleus</keyword>
<evidence type="ECO:0000259" key="6">
    <source>
        <dbReference type="PROSITE" id="PS50048"/>
    </source>
</evidence>
<dbReference type="PANTHER" id="PTHR47424">
    <property type="entry name" value="REGULATORY PROTEIN GAL4"/>
    <property type="match status" value="1"/>
</dbReference>
<keyword evidence="1" id="KW-0479">Metal-binding</keyword>
<gene>
    <name evidence="7" type="ORF">CONLIGDRAFT_688771</name>
</gene>
<dbReference type="Pfam" id="PF04082">
    <property type="entry name" value="Fungal_trans"/>
    <property type="match status" value="1"/>
</dbReference>
<dbReference type="InParanoid" id="A0A1J7J3Y9"/>